<evidence type="ECO:0000313" key="1">
    <source>
        <dbReference type="EMBL" id="MFB9897036.1"/>
    </source>
</evidence>
<gene>
    <name evidence="1" type="ORF">ACFFK8_04200</name>
</gene>
<comment type="caution">
    <text evidence="1">The sequence shown here is derived from an EMBL/GenBank/DDBJ whole genome shotgun (WGS) entry which is preliminary data.</text>
</comment>
<keyword evidence="2" id="KW-1185">Reference proteome</keyword>
<sequence>MAQISQMLRGVAWEERLVVDRCFVLSLGQNGVGFQTEQHIKHIAARWRVSQIPQISQMLRGVAWEERLVVHRCCSLSLGQNGVGF</sequence>
<protein>
    <submittedName>
        <fullName evidence="1">Uncharacterized protein</fullName>
    </submittedName>
</protein>
<proteinExistence type="predicted"/>
<dbReference type="EMBL" id="JBHLZF010000001">
    <property type="protein sequence ID" value="MFB9897036.1"/>
    <property type="molecule type" value="Genomic_DNA"/>
</dbReference>
<accession>A0ABV5ZLB5</accession>
<evidence type="ECO:0000313" key="2">
    <source>
        <dbReference type="Proteomes" id="UP001589688"/>
    </source>
</evidence>
<organism evidence="1 2">
    <name type="scientific">Hallella seregens ATCC 51272</name>
    <dbReference type="NCBI Taxonomy" id="1336250"/>
    <lineage>
        <taxon>Bacteria</taxon>
        <taxon>Pseudomonadati</taxon>
        <taxon>Bacteroidota</taxon>
        <taxon>Bacteroidia</taxon>
        <taxon>Bacteroidales</taxon>
        <taxon>Prevotellaceae</taxon>
        <taxon>Hallella</taxon>
    </lineage>
</organism>
<name>A0ABV5ZLB5_9BACT</name>
<dbReference type="RefSeq" id="WP_156925015.1">
    <property type="nucleotide sequence ID" value="NZ_JBHLZF010000001.1"/>
</dbReference>
<dbReference type="Proteomes" id="UP001589688">
    <property type="component" value="Unassembled WGS sequence"/>
</dbReference>
<reference evidence="1 2" key="1">
    <citation type="submission" date="2024-09" db="EMBL/GenBank/DDBJ databases">
        <authorList>
            <person name="Sun Q."/>
            <person name="Mori K."/>
        </authorList>
    </citation>
    <scope>NUCLEOTIDE SEQUENCE [LARGE SCALE GENOMIC DNA]</scope>
    <source>
        <strain evidence="1 2">ATCC 51272</strain>
    </source>
</reference>